<organism evidence="1 2">
    <name type="scientific">Rugamonas fusca</name>
    <dbReference type="NCBI Taxonomy" id="2758568"/>
    <lineage>
        <taxon>Bacteria</taxon>
        <taxon>Pseudomonadati</taxon>
        <taxon>Pseudomonadota</taxon>
        <taxon>Betaproteobacteria</taxon>
        <taxon>Burkholderiales</taxon>
        <taxon>Oxalobacteraceae</taxon>
        <taxon>Telluria group</taxon>
        <taxon>Rugamonas</taxon>
    </lineage>
</organism>
<dbReference type="RefSeq" id="WP_182220666.1">
    <property type="nucleotide sequence ID" value="NZ_JACEZS010000033.1"/>
</dbReference>
<reference evidence="1 2" key="1">
    <citation type="submission" date="2020-07" db="EMBL/GenBank/DDBJ databases">
        <title>Novel species isolated from subtropical streams in China.</title>
        <authorList>
            <person name="Lu H."/>
        </authorList>
    </citation>
    <scope>NUCLEOTIDE SEQUENCE [LARGE SCALE GENOMIC DNA]</scope>
    <source>
        <strain evidence="1 2">FT3S</strain>
    </source>
</reference>
<keyword evidence="2" id="KW-1185">Reference proteome</keyword>
<dbReference type="AlphaFoldDB" id="A0A7W2EM99"/>
<proteinExistence type="predicted"/>
<name>A0A7W2EM99_9BURK</name>
<sequence length="149" mass="16370">MWLLSIIANPLQHSRQGIHALDGAGQHRLGGLAGLVDDQQLIINRGAVLGVVRPVRADVRWTSIFLFENTPPSSESRLAVCHALALDGYQTAYWQHALQCLLDVLGADLRVTGAFYAVGAGRERRVQPDRDRPAVVRQDIVQLFRVLAG</sequence>
<evidence type="ECO:0000313" key="2">
    <source>
        <dbReference type="Proteomes" id="UP000566711"/>
    </source>
</evidence>
<evidence type="ECO:0000313" key="1">
    <source>
        <dbReference type="EMBL" id="MBA5608506.1"/>
    </source>
</evidence>
<dbReference type="EMBL" id="JACEZS010000033">
    <property type="protein sequence ID" value="MBA5608506.1"/>
    <property type="molecule type" value="Genomic_DNA"/>
</dbReference>
<comment type="caution">
    <text evidence="1">The sequence shown here is derived from an EMBL/GenBank/DDBJ whole genome shotgun (WGS) entry which is preliminary data.</text>
</comment>
<dbReference type="Proteomes" id="UP000566711">
    <property type="component" value="Unassembled WGS sequence"/>
</dbReference>
<accession>A0A7W2EM99</accession>
<gene>
    <name evidence="1" type="ORF">H3H36_24470</name>
</gene>
<protein>
    <submittedName>
        <fullName evidence="1">Uncharacterized protein</fullName>
    </submittedName>
</protein>